<name>A0AAV2IFG7_LYMST</name>
<accession>A0AAV2IFG7</accession>
<dbReference type="AlphaFoldDB" id="A0AAV2IFG7"/>
<gene>
    <name evidence="1" type="ORF">GSLYS_00018335001</name>
</gene>
<keyword evidence="2" id="KW-1185">Reference proteome</keyword>
<proteinExistence type="predicted"/>
<evidence type="ECO:0000313" key="1">
    <source>
        <dbReference type="EMBL" id="CAL1544852.1"/>
    </source>
</evidence>
<dbReference type="Proteomes" id="UP001497497">
    <property type="component" value="Unassembled WGS sequence"/>
</dbReference>
<sequence>MGAGAMSGACSGSKSTDIVVLAVHINTPESLTEIILGLELPALETLSAISLLRSNFRLFSHMKTSVEAVIYLRVKYHKNCVKKLKDLNSVYLPEADLNILGQFLGKILFGKASVDKYRSIINEASLRHYDPQRILENVKIHEDSKLILKEIRELWLNFSSWSPEFAVHLTAVGVLSELVQNIGSLVDSHGVISF</sequence>
<comment type="caution">
    <text evidence="1">The sequence shown here is derived from an EMBL/GenBank/DDBJ whole genome shotgun (WGS) entry which is preliminary data.</text>
</comment>
<dbReference type="EMBL" id="CAXITT010000653">
    <property type="protein sequence ID" value="CAL1544852.1"/>
    <property type="molecule type" value="Genomic_DNA"/>
</dbReference>
<evidence type="ECO:0000313" key="2">
    <source>
        <dbReference type="Proteomes" id="UP001497497"/>
    </source>
</evidence>
<organism evidence="1 2">
    <name type="scientific">Lymnaea stagnalis</name>
    <name type="common">Great pond snail</name>
    <name type="synonym">Helix stagnalis</name>
    <dbReference type="NCBI Taxonomy" id="6523"/>
    <lineage>
        <taxon>Eukaryota</taxon>
        <taxon>Metazoa</taxon>
        <taxon>Spiralia</taxon>
        <taxon>Lophotrochozoa</taxon>
        <taxon>Mollusca</taxon>
        <taxon>Gastropoda</taxon>
        <taxon>Heterobranchia</taxon>
        <taxon>Euthyneura</taxon>
        <taxon>Panpulmonata</taxon>
        <taxon>Hygrophila</taxon>
        <taxon>Lymnaeoidea</taxon>
        <taxon>Lymnaeidae</taxon>
        <taxon>Lymnaea</taxon>
    </lineage>
</organism>
<reference evidence="1 2" key="1">
    <citation type="submission" date="2024-04" db="EMBL/GenBank/DDBJ databases">
        <authorList>
            <consortium name="Genoscope - CEA"/>
            <person name="William W."/>
        </authorList>
    </citation>
    <scope>NUCLEOTIDE SEQUENCE [LARGE SCALE GENOMIC DNA]</scope>
</reference>
<protein>
    <submittedName>
        <fullName evidence="1">Uncharacterized protein</fullName>
    </submittedName>
</protein>